<evidence type="ECO:0000256" key="1">
    <source>
        <dbReference type="SAM" id="Phobius"/>
    </source>
</evidence>
<proteinExistence type="predicted"/>
<sequence length="121" mass="13952">MILGRTSPRYVNQRNFVLTMAGVLFLAIASFFIYQFKFLRAPTIELLAPTQDITTESLVFDVRGFTDPDSDLTLNGRPLYIGETGEFSERIYLFRGVNRIVLEAKNRYGKMTELIRHIVVR</sequence>
<gene>
    <name evidence="2" type="ORF">HY473_00855</name>
</gene>
<keyword evidence="1" id="KW-1133">Transmembrane helix</keyword>
<dbReference type="EMBL" id="JACQMI010000005">
    <property type="protein sequence ID" value="MBI4132636.1"/>
    <property type="molecule type" value="Genomic_DNA"/>
</dbReference>
<dbReference type="Proteomes" id="UP000756703">
    <property type="component" value="Unassembled WGS sequence"/>
</dbReference>
<accession>A0A932YYL0</accession>
<feature type="transmembrane region" description="Helical" evidence="1">
    <location>
        <begin position="16"/>
        <end position="34"/>
    </location>
</feature>
<name>A0A932YYL0_9BACT</name>
<evidence type="ECO:0000313" key="2">
    <source>
        <dbReference type="EMBL" id="MBI4132636.1"/>
    </source>
</evidence>
<protein>
    <submittedName>
        <fullName evidence="2">Uncharacterized protein</fullName>
    </submittedName>
</protein>
<dbReference type="AlphaFoldDB" id="A0A932YYL0"/>
<keyword evidence="1" id="KW-0812">Transmembrane</keyword>
<dbReference type="InterPro" id="IPR013783">
    <property type="entry name" value="Ig-like_fold"/>
</dbReference>
<keyword evidence="1" id="KW-0472">Membrane</keyword>
<reference evidence="2" key="1">
    <citation type="submission" date="2020-07" db="EMBL/GenBank/DDBJ databases">
        <title>Huge and variable diversity of episymbiotic CPR bacteria and DPANN archaea in groundwater ecosystems.</title>
        <authorList>
            <person name="He C.Y."/>
            <person name="Keren R."/>
            <person name="Whittaker M."/>
            <person name="Farag I.F."/>
            <person name="Doudna J."/>
            <person name="Cate J.H.D."/>
            <person name="Banfield J.F."/>
        </authorList>
    </citation>
    <scope>NUCLEOTIDE SEQUENCE</scope>
    <source>
        <strain evidence="2">NC_groundwater_1225_Ag_S-0.1um_56_177</strain>
    </source>
</reference>
<organism evidence="2 3">
    <name type="scientific">Candidatus Sungiibacteriota bacterium</name>
    <dbReference type="NCBI Taxonomy" id="2750080"/>
    <lineage>
        <taxon>Bacteria</taxon>
        <taxon>Candidatus Sungiibacteriota</taxon>
    </lineage>
</organism>
<dbReference type="Gene3D" id="2.60.40.10">
    <property type="entry name" value="Immunoglobulins"/>
    <property type="match status" value="1"/>
</dbReference>
<evidence type="ECO:0000313" key="3">
    <source>
        <dbReference type="Proteomes" id="UP000756703"/>
    </source>
</evidence>
<comment type="caution">
    <text evidence="2">The sequence shown here is derived from an EMBL/GenBank/DDBJ whole genome shotgun (WGS) entry which is preliminary data.</text>
</comment>